<feature type="domain" description="YCII-related" evidence="2">
    <location>
        <begin position="1"/>
        <end position="114"/>
    </location>
</feature>
<dbReference type="PANTHER" id="PTHR35174">
    <property type="entry name" value="BLL7171 PROTEIN-RELATED"/>
    <property type="match status" value="1"/>
</dbReference>
<evidence type="ECO:0000256" key="1">
    <source>
        <dbReference type="ARBA" id="ARBA00007689"/>
    </source>
</evidence>
<evidence type="ECO:0000313" key="3">
    <source>
        <dbReference type="EMBL" id="MFC5514720.1"/>
    </source>
</evidence>
<proteinExistence type="inferred from homology"/>
<accession>A0ABW0PQF1</accession>
<dbReference type="InterPro" id="IPR005545">
    <property type="entry name" value="YCII"/>
</dbReference>
<dbReference type="Pfam" id="PF03795">
    <property type="entry name" value="YCII"/>
    <property type="match status" value="1"/>
</dbReference>
<dbReference type="Gene3D" id="3.30.70.1060">
    <property type="entry name" value="Dimeric alpha+beta barrel"/>
    <property type="match status" value="1"/>
</dbReference>
<dbReference type="Proteomes" id="UP001596150">
    <property type="component" value="Unassembled WGS sequence"/>
</dbReference>
<evidence type="ECO:0000259" key="2">
    <source>
        <dbReference type="Pfam" id="PF03795"/>
    </source>
</evidence>
<comment type="caution">
    <text evidence="3">The sequence shown here is derived from an EMBL/GenBank/DDBJ whole genome shotgun (WGS) entry which is preliminary data.</text>
</comment>
<reference evidence="4" key="1">
    <citation type="journal article" date="2019" name="Int. J. Syst. Evol. Microbiol.">
        <title>The Global Catalogue of Microorganisms (GCM) 10K type strain sequencing project: providing services to taxonomists for standard genome sequencing and annotation.</title>
        <authorList>
            <consortium name="The Broad Institute Genomics Platform"/>
            <consortium name="The Broad Institute Genome Sequencing Center for Infectious Disease"/>
            <person name="Wu L."/>
            <person name="Ma J."/>
        </authorList>
    </citation>
    <scope>NUCLEOTIDE SEQUENCE [LARGE SCALE GENOMIC DNA]</scope>
    <source>
        <strain evidence="4">KACC 12633</strain>
    </source>
</reference>
<dbReference type="RefSeq" id="WP_266342745.1">
    <property type="nucleotide sequence ID" value="NZ_JAPKNH010000002.1"/>
</dbReference>
<dbReference type="EMBL" id="JBHSML010000002">
    <property type="protein sequence ID" value="MFC5514720.1"/>
    <property type="molecule type" value="Genomic_DNA"/>
</dbReference>
<gene>
    <name evidence="3" type="ORF">ACFPP9_02975</name>
</gene>
<sequence>MLYAILCYHSEEVVTGWTQEEDDAVMARLHGVHEKLARNGQLGPTARLHPTRSATTLLKSQDRVIDGPYAETKEQLLGFYVVDVADRDAAVAIARDLTKANPGGAYELRPISLFMPGDGLTQTAETA</sequence>
<name>A0ABW0PQF1_9HYPH</name>
<dbReference type="InterPro" id="IPR011008">
    <property type="entry name" value="Dimeric_a/b-barrel"/>
</dbReference>
<dbReference type="SUPFAM" id="SSF54909">
    <property type="entry name" value="Dimeric alpha+beta barrel"/>
    <property type="match status" value="1"/>
</dbReference>
<comment type="similarity">
    <text evidence="1">Belongs to the YciI family.</text>
</comment>
<keyword evidence="4" id="KW-1185">Reference proteome</keyword>
<organism evidence="3 4">
    <name type="scientific">Kaistia terrae</name>
    <dbReference type="NCBI Taxonomy" id="537017"/>
    <lineage>
        <taxon>Bacteria</taxon>
        <taxon>Pseudomonadati</taxon>
        <taxon>Pseudomonadota</taxon>
        <taxon>Alphaproteobacteria</taxon>
        <taxon>Hyphomicrobiales</taxon>
        <taxon>Kaistiaceae</taxon>
        <taxon>Kaistia</taxon>
    </lineage>
</organism>
<protein>
    <submittedName>
        <fullName evidence="3">YciI family protein</fullName>
    </submittedName>
</protein>
<dbReference type="PANTHER" id="PTHR35174:SF3">
    <property type="entry name" value="BLL7171 PROTEIN"/>
    <property type="match status" value="1"/>
</dbReference>
<evidence type="ECO:0000313" key="4">
    <source>
        <dbReference type="Proteomes" id="UP001596150"/>
    </source>
</evidence>